<protein>
    <recommendedName>
        <fullName evidence="3">CUE domain-containing protein</fullName>
    </recommendedName>
</protein>
<organism evidence="1 2">
    <name type="scientific">Stylosanthes scabra</name>
    <dbReference type="NCBI Taxonomy" id="79078"/>
    <lineage>
        <taxon>Eukaryota</taxon>
        <taxon>Viridiplantae</taxon>
        <taxon>Streptophyta</taxon>
        <taxon>Embryophyta</taxon>
        <taxon>Tracheophyta</taxon>
        <taxon>Spermatophyta</taxon>
        <taxon>Magnoliopsida</taxon>
        <taxon>eudicotyledons</taxon>
        <taxon>Gunneridae</taxon>
        <taxon>Pentapetalae</taxon>
        <taxon>rosids</taxon>
        <taxon>fabids</taxon>
        <taxon>Fabales</taxon>
        <taxon>Fabaceae</taxon>
        <taxon>Papilionoideae</taxon>
        <taxon>50 kb inversion clade</taxon>
        <taxon>dalbergioids sensu lato</taxon>
        <taxon>Dalbergieae</taxon>
        <taxon>Pterocarpus clade</taxon>
        <taxon>Stylosanthes</taxon>
    </lineage>
</organism>
<evidence type="ECO:0000313" key="2">
    <source>
        <dbReference type="Proteomes" id="UP001341840"/>
    </source>
</evidence>
<dbReference type="Proteomes" id="UP001341840">
    <property type="component" value="Unassembled WGS sequence"/>
</dbReference>
<keyword evidence="2" id="KW-1185">Reference proteome</keyword>
<proteinExistence type="predicted"/>
<sequence>MECWKGSMTISDHFEQIPCKIMLLCYDKDCKEFGSQNMEFVFADDLFPENLPIVERTNHWMHMFSLFTFRHEKALITILTQKRRLQSEMKNYLAMRKKLKVKLPPCLVYYSHLTPSVWSNLVMRGPRISHQPEHATKNGYLISKGGVDSEDEHKNIENILVAMAEYFPDCHKAEEGLRSLNLTKDNKLFKSIEQLLEKQTFTVRQANRSVEGEHENNLSVVEMRTLRDG</sequence>
<dbReference type="Pfam" id="PF20168">
    <property type="entry name" value="PDS5"/>
    <property type="match status" value="1"/>
</dbReference>
<reference evidence="1 2" key="1">
    <citation type="journal article" date="2023" name="Plants (Basel)">
        <title>Bridging the Gap: Combining Genomics and Transcriptomics Approaches to Understand Stylosanthes scabra, an Orphan Legume from the Brazilian Caatinga.</title>
        <authorList>
            <person name="Ferreira-Neto J.R.C."/>
            <person name="da Silva M.D."/>
            <person name="Binneck E."/>
            <person name="de Melo N.F."/>
            <person name="da Silva R.H."/>
            <person name="de Melo A.L.T.M."/>
            <person name="Pandolfi V."/>
            <person name="Bustamante F.O."/>
            <person name="Brasileiro-Vidal A.C."/>
            <person name="Benko-Iseppon A.M."/>
        </authorList>
    </citation>
    <scope>NUCLEOTIDE SEQUENCE [LARGE SCALE GENOMIC DNA]</scope>
    <source>
        <tissue evidence="1">Leaves</tissue>
    </source>
</reference>
<gene>
    <name evidence="1" type="ORF">PIB30_070447</name>
</gene>
<name>A0ABU6YL32_9FABA</name>
<comment type="caution">
    <text evidence="1">The sequence shown here is derived from an EMBL/GenBank/DDBJ whole genome shotgun (WGS) entry which is preliminary data.</text>
</comment>
<evidence type="ECO:0000313" key="1">
    <source>
        <dbReference type="EMBL" id="MED6211112.1"/>
    </source>
</evidence>
<evidence type="ECO:0008006" key="3">
    <source>
        <dbReference type="Google" id="ProtNLM"/>
    </source>
</evidence>
<accession>A0ABU6YL32</accession>
<dbReference type="EMBL" id="JASCZI010242449">
    <property type="protein sequence ID" value="MED6211112.1"/>
    <property type="molecule type" value="Genomic_DNA"/>
</dbReference>